<dbReference type="Proteomes" id="UP000822688">
    <property type="component" value="Chromosome 2"/>
</dbReference>
<sequence length="826" mass="90150">MAEERRPERGRGRGRGRGGGRGRGEGRGRHGRDAGEEGLGYGYEHGRDGGRGQVDAETQQYYAEINEMVGEGGGTVVDEEERAMVIANALDESRGKELQLACNPACGRVLEVLLSGCDTLNAALFLERCTEVFGSMSLDPGGSHVAEAALKALAYALQGSNVRSQEWYPAVERTLSRICEALGEGFTGSDLINSRYGSHVLRQLISLCSGIPIETLSKSGAGGKGNNSLAERLGTKGSKFKGGGAARLRGHRFGDQLHVLVGNLLKSCEGKMEELRSSSAGGPALQFMLRALEGDEEAVTHSIQLMLECAGEEEPKEGLVLETASVDKIVDMIQDSSSSHLMEVMLQVASDTLYLEMFQRFFRHRLLQLSVHPSANFVVQALIASARHPGQVTMMLEELENSFSEIFGERRGTVVGALLAACLRFRIKQREICRALTRAINPDTPSPNRIVPRMLFLEGLSGTGRFPPEWKAPFGSRMSVLGCAMLQTAFSYPEDCCQQFCASMAAQEPNDVLEAVRDPGGSRVIEAFLSSVAAPMKHKHRLIAKLKGHFAELALSPICSYTVEKCFQIGDIKLKEMIAAELALSQSELSKTRHGPYLLKRCDIASYAKGPEQWRMRESSKQGTREAYANIFQADAEEDIPNPEHGFEAVAPPSEGKKKRTSVDETTHNNQELVVMSEPPSISALELDGTMAQLGFNLSKFPHSKKKKKDSAQQPELSFFEPEDGAVVKKDEIDALFKKEKKGDKTKKEKKGDKSVEKKEKKGKKRDRQEEGGIQNAVEPEAVQIETAAVADSLKAVMGALEGGTRKSKKKKGDGSAKQRTQNVMI</sequence>
<keyword evidence="2" id="KW-0810">Translation regulation</keyword>
<gene>
    <name evidence="4" type="ORF">KC19_2G281800</name>
</gene>
<dbReference type="InterPro" id="IPR040000">
    <property type="entry name" value="NOP9"/>
</dbReference>
<dbReference type="Gene3D" id="1.25.10.10">
    <property type="entry name" value="Leucine-rich Repeat Variant"/>
    <property type="match status" value="2"/>
</dbReference>
<dbReference type="PANTHER" id="PTHR13102:SF0">
    <property type="entry name" value="NUCLEOLAR PROTEIN 9"/>
    <property type="match status" value="1"/>
</dbReference>
<keyword evidence="1" id="KW-0677">Repeat</keyword>
<dbReference type="SUPFAM" id="SSF48371">
    <property type="entry name" value="ARM repeat"/>
    <property type="match status" value="1"/>
</dbReference>
<dbReference type="GO" id="GO:0000472">
    <property type="term" value="P:endonucleolytic cleavage to generate mature 5'-end of SSU-rRNA from (SSU-rRNA, 5.8S rRNA, LSU-rRNA)"/>
    <property type="evidence" value="ECO:0007669"/>
    <property type="project" value="TreeGrafter"/>
</dbReference>
<feature type="compositionally biased region" description="Basic and acidic residues" evidence="3">
    <location>
        <begin position="726"/>
        <end position="760"/>
    </location>
</feature>
<protein>
    <recommendedName>
        <fullName evidence="6">Nucleolar protein 9</fullName>
    </recommendedName>
</protein>
<keyword evidence="5" id="KW-1185">Reference proteome</keyword>
<evidence type="ECO:0000313" key="4">
    <source>
        <dbReference type="EMBL" id="KAG0588969.1"/>
    </source>
</evidence>
<dbReference type="EMBL" id="CM026422">
    <property type="protein sequence ID" value="KAG0588969.1"/>
    <property type="molecule type" value="Genomic_DNA"/>
</dbReference>
<name>A0A8T0J1G8_CERPU</name>
<dbReference type="InterPro" id="IPR016024">
    <property type="entry name" value="ARM-type_fold"/>
</dbReference>
<feature type="region of interest" description="Disordered" evidence="3">
    <location>
        <begin position="702"/>
        <end position="783"/>
    </location>
</feature>
<dbReference type="GO" id="GO:0003723">
    <property type="term" value="F:RNA binding"/>
    <property type="evidence" value="ECO:0007669"/>
    <property type="project" value="InterPro"/>
</dbReference>
<evidence type="ECO:0000313" key="5">
    <source>
        <dbReference type="Proteomes" id="UP000822688"/>
    </source>
</evidence>
<dbReference type="PANTHER" id="PTHR13102">
    <property type="entry name" value="NUCLEOLAR PROTEIN 9"/>
    <property type="match status" value="1"/>
</dbReference>
<dbReference type="GO" id="GO:0030688">
    <property type="term" value="C:preribosome, small subunit precursor"/>
    <property type="evidence" value="ECO:0007669"/>
    <property type="project" value="TreeGrafter"/>
</dbReference>
<dbReference type="GO" id="GO:0000480">
    <property type="term" value="P:endonucleolytic cleavage in 5'-ETS of tricistronic rRNA transcript (SSU-rRNA, 5.8S rRNA, LSU-rRNA)"/>
    <property type="evidence" value="ECO:0007669"/>
    <property type="project" value="TreeGrafter"/>
</dbReference>
<dbReference type="InterPro" id="IPR011989">
    <property type="entry name" value="ARM-like"/>
</dbReference>
<feature type="compositionally biased region" description="Basic and acidic residues" evidence="3">
    <location>
        <begin position="22"/>
        <end position="35"/>
    </location>
</feature>
<evidence type="ECO:0000256" key="3">
    <source>
        <dbReference type="SAM" id="MobiDB-lite"/>
    </source>
</evidence>
<organism evidence="4 5">
    <name type="scientific">Ceratodon purpureus</name>
    <name type="common">Fire moss</name>
    <name type="synonym">Dicranum purpureum</name>
    <dbReference type="NCBI Taxonomy" id="3225"/>
    <lineage>
        <taxon>Eukaryota</taxon>
        <taxon>Viridiplantae</taxon>
        <taxon>Streptophyta</taxon>
        <taxon>Embryophyta</taxon>
        <taxon>Bryophyta</taxon>
        <taxon>Bryophytina</taxon>
        <taxon>Bryopsida</taxon>
        <taxon>Dicranidae</taxon>
        <taxon>Pseudoditrichales</taxon>
        <taxon>Ditrichaceae</taxon>
        <taxon>Ceratodon</taxon>
    </lineage>
</organism>
<proteinExistence type="predicted"/>
<evidence type="ECO:0000256" key="2">
    <source>
        <dbReference type="ARBA" id="ARBA00022845"/>
    </source>
</evidence>
<dbReference type="AlphaFoldDB" id="A0A8T0J1G8"/>
<dbReference type="InterPro" id="IPR001313">
    <property type="entry name" value="Pumilio_RNA-bd_rpt"/>
</dbReference>
<dbReference type="GO" id="GO:0000447">
    <property type="term" value="P:endonucleolytic cleavage in ITS1 to separate SSU-rRNA from 5.8S rRNA and LSU-rRNA from tricistronic rRNA transcript (SSU-rRNA, 5.8S rRNA, LSU-rRNA)"/>
    <property type="evidence" value="ECO:0007669"/>
    <property type="project" value="TreeGrafter"/>
</dbReference>
<feature type="region of interest" description="Disordered" evidence="3">
    <location>
        <begin position="639"/>
        <end position="671"/>
    </location>
</feature>
<comment type="caution">
    <text evidence="4">The sequence shown here is derived from an EMBL/GenBank/DDBJ whole genome shotgun (WGS) entry which is preliminary data.</text>
</comment>
<evidence type="ECO:0008006" key="6">
    <source>
        <dbReference type="Google" id="ProtNLM"/>
    </source>
</evidence>
<dbReference type="GO" id="GO:0005730">
    <property type="term" value="C:nucleolus"/>
    <property type="evidence" value="ECO:0007669"/>
    <property type="project" value="TreeGrafter"/>
</dbReference>
<accession>A0A8T0J1G8</accession>
<feature type="region of interest" description="Disordered" evidence="3">
    <location>
        <begin position="800"/>
        <end position="826"/>
    </location>
</feature>
<dbReference type="Pfam" id="PF22493">
    <property type="entry name" value="PUF_NOP9"/>
    <property type="match status" value="1"/>
</dbReference>
<dbReference type="GO" id="GO:0030686">
    <property type="term" value="C:90S preribosome"/>
    <property type="evidence" value="ECO:0007669"/>
    <property type="project" value="TreeGrafter"/>
</dbReference>
<reference evidence="4" key="1">
    <citation type="submission" date="2020-06" db="EMBL/GenBank/DDBJ databases">
        <title>WGS assembly of Ceratodon purpureus strain R40.</title>
        <authorList>
            <person name="Carey S.B."/>
            <person name="Jenkins J."/>
            <person name="Shu S."/>
            <person name="Lovell J.T."/>
            <person name="Sreedasyam A."/>
            <person name="Maumus F."/>
            <person name="Tiley G.P."/>
            <person name="Fernandez-Pozo N."/>
            <person name="Barry K."/>
            <person name="Chen C."/>
            <person name="Wang M."/>
            <person name="Lipzen A."/>
            <person name="Daum C."/>
            <person name="Saski C.A."/>
            <person name="Payton A.C."/>
            <person name="Mcbreen J.C."/>
            <person name="Conrad R.E."/>
            <person name="Kollar L.M."/>
            <person name="Olsson S."/>
            <person name="Huttunen S."/>
            <person name="Landis J.B."/>
            <person name="Wickett N.J."/>
            <person name="Johnson M.G."/>
            <person name="Rensing S.A."/>
            <person name="Grimwood J."/>
            <person name="Schmutz J."/>
            <person name="Mcdaniel S.F."/>
        </authorList>
    </citation>
    <scope>NUCLEOTIDE SEQUENCE</scope>
    <source>
        <strain evidence="4">R40</strain>
    </source>
</reference>
<feature type="region of interest" description="Disordered" evidence="3">
    <location>
        <begin position="1"/>
        <end position="52"/>
    </location>
</feature>
<feature type="compositionally biased region" description="Basic and acidic residues" evidence="3">
    <location>
        <begin position="1"/>
        <end position="11"/>
    </location>
</feature>
<evidence type="ECO:0000256" key="1">
    <source>
        <dbReference type="ARBA" id="ARBA00022737"/>
    </source>
</evidence>
<dbReference type="GO" id="GO:0006417">
    <property type="term" value="P:regulation of translation"/>
    <property type="evidence" value="ECO:0007669"/>
    <property type="project" value="UniProtKB-KW"/>
</dbReference>
<dbReference type="SMART" id="SM00025">
    <property type="entry name" value="Pumilio"/>
    <property type="match status" value="4"/>
</dbReference>
<dbReference type="GO" id="GO:0000056">
    <property type="term" value="P:ribosomal small subunit export from nucleus"/>
    <property type="evidence" value="ECO:0007669"/>
    <property type="project" value="TreeGrafter"/>
</dbReference>